<name>A0ABT7BTE2_9CYAN</name>
<accession>A0ABT7BTE2</accession>
<organism evidence="1 2">
    <name type="scientific">Roseofilum casamattae BLCC-M143</name>
    <dbReference type="NCBI Taxonomy" id="3022442"/>
    <lineage>
        <taxon>Bacteria</taxon>
        <taxon>Bacillati</taxon>
        <taxon>Cyanobacteriota</taxon>
        <taxon>Cyanophyceae</taxon>
        <taxon>Desertifilales</taxon>
        <taxon>Desertifilaceae</taxon>
        <taxon>Roseofilum</taxon>
        <taxon>Roseofilum casamattae</taxon>
    </lineage>
</organism>
<dbReference type="EMBL" id="JAQOSQ010000003">
    <property type="protein sequence ID" value="MDJ1182454.1"/>
    <property type="molecule type" value="Genomic_DNA"/>
</dbReference>
<keyword evidence="1" id="KW-0378">Hydrolase</keyword>
<evidence type="ECO:0000313" key="1">
    <source>
        <dbReference type="EMBL" id="MDJ1182454.1"/>
    </source>
</evidence>
<evidence type="ECO:0000313" key="2">
    <source>
        <dbReference type="Proteomes" id="UP001232992"/>
    </source>
</evidence>
<proteinExistence type="predicted"/>
<reference evidence="1 2" key="1">
    <citation type="submission" date="2023-01" db="EMBL/GenBank/DDBJ databases">
        <title>Novel diversity within Roseofilum (Cyanobacteria; Desertifilaceae) from marine benthic mats with descriptions of four novel species.</title>
        <authorList>
            <person name="Wang Y."/>
            <person name="Berthold D.E."/>
            <person name="Hu J."/>
            <person name="Lefler F.W."/>
            <person name="Laughinghouse H.D. IV."/>
        </authorList>
    </citation>
    <scope>NUCLEOTIDE SEQUENCE [LARGE SCALE GENOMIC DNA]</scope>
    <source>
        <strain evidence="1 2">BLCC-M143</strain>
    </source>
</reference>
<gene>
    <name evidence="1" type="ORF">PMH09_04535</name>
</gene>
<dbReference type="RefSeq" id="WP_283757106.1">
    <property type="nucleotide sequence ID" value="NZ_JAQOSQ010000003.1"/>
</dbReference>
<dbReference type="GO" id="GO:0008233">
    <property type="term" value="F:peptidase activity"/>
    <property type="evidence" value="ECO:0007669"/>
    <property type="project" value="UniProtKB-KW"/>
</dbReference>
<protein>
    <submittedName>
        <fullName evidence="1">Aspartyl protease</fullName>
    </submittedName>
</protein>
<sequence length="123" mass="13739">MQGTLGENNELFFEIGLVTTDGTEFAIDAMLDTGFSGWLALDVQDLDGLDVQYIGTQNMQLATGEEVQFSLYTTPIYFDRREVRIIHAALGVPQVLLGRQWLINRRLVVDVSSSILTLEENAK</sequence>
<dbReference type="Proteomes" id="UP001232992">
    <property type="component" value="Unassembled WGS sequence"/>
</dbReference>
<comment type="caution">
    <text evidence="1">The sequence shown here is derived from an EMBL/GenBank/DDBJ whole genome shotgun (WGS) entry which is preliminary data.</text>
</comment>
<keyword evidence="2" id="KW-1185">Reference proteome</keyword>
<keyword evidence="1" id="KW-0645">Protease</keyword>
<dbReference type="GO" id="GO:0006508">
    <property type="term" value="P:proteolysis"/>
    <property type="evidence" value="ECO:0007669"/>
    <property type="project" value="UniProtKB-KW"/>
</dbReference>